<sequence length="84" mass="8862">MDAKSPGVDPGMVEAKLEEVLEGGLSDPTEAEETGKAKAQMRNFTTGILTCLATAVEAMEAKTKAKIRAKTEARPKAKARGDTI</sequence>
<evidence type="ECO:0000313" key="2">
    <source>
        <dbReference type="WBParaSite" id="nRc.2.0.1.t15570-RA"/>
    </source>
</evidence>
<reference evidence="2" key="1">
    <citation type="submission" date="2022-11" db="UniProtKB">
        <authorList>
            <consortium name="WormBaseParasite"/>
        </authorList>
    </citation>
    <scope>IDENTIFICATION</scope>
</reference>
<dbReference type="WBParaSite" id="nRc.2.0.1.t15570-RA">
    <property type="protein sequence ID" value="nRc.2.0.1.t15570-RA"/>
    <property type="gene ID" value="nRc.2.0.1.g15570"/>
</dbReference>
<name>A0A915INW9_ROMCU</name>
<evidence type="ECO:0000313" key="1">
    <source>
        <dbReference type="Proteomes" id="UP000887565"/>
    </source>
</evidence>
<organism evidence="1 2">
    <name type="scientific">Romanomermis culicivorax</name>
    <name type="common">Nematode worm</name>
    <dbReference type="NCBI Taxonomy" id="13658"/>
    <lineage>
        <taxon>Eukaryota</taxon>
        <taxon>Metazoa</taxon>
        <taxon>Ecdysozoa</taxon>
        <taxon>Nematoda</taxon>
        <taxon>Enoplea</taxon>
        <taxon>Dorylaimia</taxon>
        <taxon>Mermithida</taxon>
        <taxon>Mermithoidea</taxon>
        <taxon>Mermithidae</taxon>
        <taxon>Romanomermis</taxon>
    </lineage>
</organism>
<dbReference type="AlphaFoldDB" id="A0A915INW9"/>
<accession>A0A915INW9</accession>
<keyword evidence="1" id="KW-1185">Reference proteome</keyword>
<dbReference type="Proteomes" id="UP000887565">
    <property type="component" value="Unplaced"/>
</dbReference>
<proteinExistence type="predicted"/>
<protein>
    <submittedName>
        <fullName evidence="2">Uncharacterized protein</fullName>
    </submittedName>
</protein>